<dbReference type="EMBL" id="MAVT02002200">
    <property type="protein sequence ID" value="POS69522.1"/>
    <property type="molecule type" value="Genomic_DNA"/>
</dbReference>
<accession>A0A2P5HGZ7</accession>
<organism evidence="1 2">
    <name type="scientific">Diaporthe helianthi</name>
    <dbReference type="NCBI Taxonomy" id="158607"/>
    <lineage>
        <taxon>Eukaryota</taxon>
        <taxon>Fungi</taxon>
        <taxon>Dikarya</taxon>
        <taxon>Ascomycota</taxon>
        <taxon>Pezizomycotina</taxon>
        <taxon>Sordariomycetes</taxon>
        <taxon>Sordariomycetidae</taxon>
        <taxon>Diaporthales</taxon>
        <taxon>Diaporthaceae</taxon>
        <taxon>Diaporthe</taxon>
    </lineage>
</organism>
<gene>
    <name evidence="1" type="ORF">DHEL01_v212085</name>
</gene>
<dbReference type="AlphaFoldDB" id="A0A2P5HGZ7"/>
<protein>
    <submittedName>
        <fullName evidence="1">Uncharacterized protein</fullName>
    </submittedName>
</protein>
<proteinExistence type="predicted"/>
<keyword evidence="2" id="KW-1185">Reference proteome</keyword>
<dbReference type="Proteomes" id="UP000094444">
    <property type="component" value="Unassembled WGS sequence"/>
</dbReference>
<name>A0A2P5HGZ7_DIAHE</name>
<sequence length="115" mass="11963">MQNGADNVGYDDDDDDGVRAECVGAVAETATMNQERTGRKAACGNDALFKPQPPAPDWDSAPVTHFQIPIARTDAKGTYGIMPVLWNGVGGGVADDFRLSCPGVDSVVGSSVAVH</sequence>
<evidence type="ECO:0000313" key="1">
    <source>
        <dbReference type="EMBL" id="POS69522.1"/>
    </source>
</evidence>
<evidence type="ECO:0000313" key="2">
    <source>
        <dbReference type="Proteomes" id="UP000094444"/>
    </source>
</evidence>
<dbReference type="InParanoid" id="A0A2P5HGZ7"/>
<comment type="caution">
    <text evidence="1">The sequence shown here is derived from an EMBL/GenBank/DDBJ whole genome shotgun (WGS) entry which is preliminary data.</text>
</comment>
<reference evidence="1" key="1">
    <citation type="submission" date="2017-09" db="EMBL/GenBank/DDBJ databases">
        <title>Polyketide synthases of a Diaporthe helianthi virulent isolate.</title>
        <authorList>
            <person name="Baroncelli R."/>
        </authorList>
    </citation>
    <scope>NUCLEOTIDE SEQUENCE [LARGE SCALE GENOMIC DNA]</scope>
    <source>
        <strain evidence="1">7/96</strain>
    </source>
</reference>